<feature type="non-terminal residue" evidence="2">
    <location>
        <position position="1"/>
    </location>
</feature>
<keyword evidence="3" id="KW-1185">Reference proteome</keyword>
<reference evidence="2 3" key="1">
    <citation type="journal article" date="2018" name="Front. Plant Sci.">
        <title>Red Clover (Trifolium pratense) and Zigzag Clover (T. medium) - A Picture of Genomic Similarities and Differences.</title>
        <authorList>
            <person name="Dluhosova J."/>
            <person name="Istvanek J."/>
            <person name="Nedelnik J."/>
            <person name="Repkova J."/>
        </authorList>
    </citation>
    <scope>NUCLEOTIDE SEQUENCE [LARGE SCALE GENOMIC DNA]</scope>
    <source>
        <strain evidence="3">cv. 10/8</strain>
        <tissue evidence="2">Leaf</tissue>
    </source>
</reference>
<evidence type="ECO:0000313" key="2">
    <source>
        <dbReference type="EMBL" id="MCH91143.1"/>
    </source>
</evidence>
<organism evidence="2 3">
    <name type="scientific">Trifolium medium</name>
    <dbReference type="NCBI Taxonomy" id="97028"/>
    <lineage>
        <taxon>Eukaryota</taxon>
        <taxon>Viridiplantae</taxon>
        <taxon>Streptophyta</taxon>
        <taxon>Embryophyta</taxon>
        <taxon>Tracheophyta</taxon>
        <taxon>Spermatophyta</taxon>
        <taxon>Magnoliopsida</taxon>
        <taxon>eudicotyledons</taxon>
        <taxon>Gunneridae</taxon>
        <taxon>Pentapetalae</taxon>
        <taxon>rosids</taxon>
        <taxon>fabids</taxon>
        <taxon>Fabales</taxon>
        <taxon>Fabaceae</taxon>
        <taxon>Papilionoideae</taxon>
        <taxon>50 kb inversion clade</taxon>
        <taxon>NPAAA clade</taxon>
        <taxon>Hologalegina</taxon>
        <taxon>IRL clade</taxon>
        <taxon>Trifolieae</taxon>
        <taxon>Trifolium</taxon>
    </lineage>
</organism>
<sequence>SPPSDARSCVSSLGDASGSFKEGDVDHEYQFTDQNVPYAAGSYYGYYYPGYGGFYGEPENQGYYVGAADAVDFQYPWCWLGTLECAPLKVSGSIPSGSANFGGLVHTEQKTLALNGAPTSGRGIAPLG</sequence>
<comment type="caution">
    <text evidence="2">The sequence shown here is derived from an EMBL/GenBank/DDBJ whole genome shotgun (WGS) entry which is preliminary data.</text>
</comment>
<dbReference type="Proteomes" id="UP000265520">
    <property type="component" value="Unassembled WGS sequence"/>
</dbReference>
<protein>
    <submittedName>
        <fullName evidence="2">YTH domain family protein</fullName>
    </submittedName>
</protein>
<gene>
    <name evidence="2" type="ORF">A2U01_0012068</name>
</gene>
<accession>A0A392MV14</accession>
<evidence type="ECO:0000313" key="3">
    <source>
        <dbReference type="Proteomes" id="UP000265520"/>
    </source>
</evidence>
<proteinExistence type="predicted"/>
<evidence type="ECO:0000256" key="1">
    <source>
        <dbReference type="SAM" id="MobiDB-lite"/>
    </source>
</evidence>
<dbReference type="AlphaFoldDB" id="A0A392MV14"/>
<feature type="region of interest" description="Disordered" evidence="1">
    <location>
        <begin position="1"/>
        <end position="21"/>
    </location>
</feature>
<dbReference type="EMBL" id="LXQA010019801">
    <property type="protein sequence ID" value="MCH91143.1"/>
    <property type="molecule type" value="Genomic_DNA"/>
</dbReference>
<name>A0A392MV14_9FABA</name>